<comment type="similarity">
    <text evidence="1">Belongs to the universal stress protein A family.</text>
</comment>
<dbReference type="STRING" id="268739.Nmlp_3761"/>
<reference evidence="3 4" key="1">
    <citation type="journal article" date="2013" name="Genome Announc.">
        <title>Genome of the haloarchaeon Natronomonas moolapensis, a neutrophilic member of a previously haloalkaliphilic genus.</title>
        <authorList>
            <person name="Dyall-Smith M.L."/>
            <person name="Pfeiffer F."/>
            <person name="Oberwinkler T."/>
            <person name="Klee K."/>
            <person name="Rampp M."/>
            <person name="Palm P."/>
            <person name="Gross K."/>
            <person name="Schuster S.C."/>
            <person name="Oesterhelt D."/>
        </authorList>
    </citation>
    <scope>NUCLEOTIDE SEQUENCE [LARGE SCALE GENOMIC DNA]</scope>
    <source>
        <strain evidence="4">DSM 18674 / JCM 14361 / 8.8.11</strain>
    </source>
</reference>
<dbReference type="KEGG" id="nmo:Nmlp_3761"/>
<dbReference type="InterPro" id="IPR006016">
    <property type="entry name" value="UspA"/>
</dbReference>
<dbReference type="AlphaFoldDB" id="M1XTQ6"/>
<proteinExistence type="inferred from homology"/>
<dbReference type="PRINTS" id="PR01438">
    <property type="entry name" value="UNVRSLSTRESS"/>
</dbReference>
<dbReference type="EMBL" id="HF582854">
    <property type="protein sequence ID" value="CCQ37874.1"/>
    <property type="molecule type" value="Genomic_DNA"/>
</dbReference>
<dbReference type="OrthoDB" id="105697at2157"/>
<sequence length="143" mass="15479">MNRNVLVPVDDSEPASDALEFATDHYGDATITALHVVDPTDFPVGGFESGVMTDIDQIRENQKGHAENLLEDVRERLTDRGVDVETAIEFGKPSNAIVEYADEHDVDLVTIGSHGRTGASRVLLGSVAETVVRRSPVPVTVVR</sequence>
<protein>
    <submittedName>
        <fullName evidence="3">UspA domain protein</fullName>
    </submittedName>
</protein>
<dbReference type="eggNOG" id="arCOG02053">
    <property type="taxonomic scope" value="Archaea"/>
</dbReference>
<evidence type="ECO:0000313" key="4">
    <source>
        <dbReference type="Proteomes" id="UP000011867"/>
    </source>
</evidence>
<dbReference type="InterPro" id="IPR014729">
    <property type="entry name" value="Rossmann-like_a/b/a_fold"/>
</dbReference>
<dbReference type="Pfam" id="PF00582">
    <property type="entry name" value="Usp"/>
    <property type="match status" value="1"/>
</dbReference>
<evidence type="ECO:0000259" key="2">
    <source>
        <dbReference type="Pfam" id="PF00582"/>
    </source>
</evidence>
<dbReference type="HOGENOM" id="CLU_049301_11_4_2"/>
<keyword evidence="4" id="KW-1185">Reference proteome</keyword>
<dbReference type="Proteomes" id="UP000011867">
    <property type="component" value="Chromosome"/>
</dbReference>
<dbReference type="PANTHER" id="PTHR46268">
    <property type="entry name" value="STRESS RESPONSE PROTEIN NHAX"/>
    <property type="match status" value="1"/>
</dbReference>
<dbReference type="RefSeq" id="WP_015410601.1">
    <property type="nucleotide sequence ID" value="NC_020388.1"/>
</dbReference>
<dbReference type="Gene3D" id="3.40.50.620">
    <property type="entry name" value="HUPs"/>
    <property type="match status" value="1"/>
</dbReference>
<dbReference type="PANTHER" id="PTHR46268:SF24">
    <property type="entry name" value="UNIVERSAL STRESS PROTEIN"/>
    <property type="match status" value="1"/>
</dbReference>
<organism evidence="3 4">
    <name type="scientific">Natronomonas moolapensis (strain DSM 18674 / CECT 7526 / JCM 14361 / 8.8.11)</name>
    <dbReference type="NCBI Taxonomy" id="268739"/>
    <lineage>
        <taxon>Archaea</taxon>
        <taxon>Methanobacteriati</taxon>
        <taxon>Methanobacteriota</taxon>
        <taxon>Stenosarchaea group</taxon>
        <taxon>Halobacteria</taxon>
        <taxon>Halobacteriales</taxon>
        <taxon>Natronomonadaceae</taxon>
        <taxon>Natronomonas</taxon>
    </lineage>
</organism>
<dbReference type="SUPFAM" id="SSF52402">
    <property type="entry name" value="Adenine nucleotide alpha hydrolases-like"/>
    <property type="match status" value="1"/>
</dbReference>
<evidence type="ECO:0000313" key="3">
    <source>
        <dbReference type="EMBL" id="CCQ37874.1"/>
    </source>
</evidence>
<feature type="domain" description="UspA" evidence="2">
    <location>
        <begin position="1"/>
        <end position="143"/>
    </location>
</feature>
<dbReference type="InterPro" id="IPR006015">
    <property type="entry name" value="Universal_stress_UspA"/>
</dbReference>
<accession>M1XTQ6</accession>
<dbReference type="GeneID" id="14652055"/>
<evidence type="ECO:0000256" key="1">
    <source>
        <dbReference type="ARBA" id="ARBA00008791"/>
    </source>
</evidence>
<name>M1XTQ6_NATM8</name>
<dbReference type="CDD" id="cd00293">
    <property type="entry name" value="USP-like"/>
    <property type="match status" value="1"/>
</dbReference>
<gene>
    <name evidence="3" type="ordered locus">Nmlp_3761</name>
</gene>